<dbReference type="STRING" id="1797243.A2943_01890"/>
<dbReference type="InterPro" id="IPR004805">
    <property type="entry name" value="DnaE2/DnaE/PolC"/>
</dbReference>
<gene>
    <name evidence="10" type="ORF">A2943_01890</name>
</gene>
<reference evidence="10 11" key="1">
    <citation type="journal article" date="2016" name="Nat. Commun.">
        <title>Thousands of microbial genomes shed light on interconnected biogeochemical processes in an aquifer system.</title>
        <authorList>
            <person name="Anantharaman K."/>
            <person name="Brown C.T."/>
            <person name="Hug L.A."/>
            <person name="Sharon I."/>
            <person name="Castelle C.J."/>
            <person name="Probst A.J."/>
            <person name="Thomas B.C."/>
            <person name="Singh A."/>
            <person name="Wilkins M.J."/>
            <person name="Karaoz U."/>
            <person name="Brodie E.L."/>
            <person name="Williams K.H."/>
            <person name="Hubbard S.S."/>
            <person name="Banfield J.F."/>
        </authorList>
    </citation>
    <scope>NUCLEOTIDE SEQUENCE [LARGE SCALE GENOMIC DNA]</scope>
</reference>
<dbReference type="Gene3D" id="2.40.50.140">
    <property type="entry name" value="Nucleic acid-binding proteins"/>
    <property type="match status" value="1"/>
</dbReference>
<evidence type="ECO:0000313" key="10">
    <source>
        <dbReference type="EMBL" id="OGC80430.1"/>
    </source>
</evidence>
<dbReference type="InterPro" id="IPR040982">
    <property type="entry name" value="DNA_pol3_finger"/>
</dbReference>
<dbReference type="InterPro" id="IPR003141">
    <property type="entry name" value="Pol/His_phosphatase_N"/>
</dbReference>
<dbReference type="Pfam" id="PF07733">
    <property type="entry name" value="DNA_pol3_alpha"/>
    <property type="match status" value="1"/>
</dbReference>
<evidence type="ECO:0000259" key="9">
    <source>
        <dbReference type="SMART" id="SM00481"/>
    </source>
</evidence>
<evidence type="ECO:0000256" key="2">
    <source>
        <dbReference type="ARBA" id="ARBA00012417"/>
    </source>
</evidence>
<evidence type="ECO:0000256" key="5">
    <source>
        <dbReference type="ARBA" id="ARBA00022695"/>
    </source>
</evidence>
<dbReference type="AlphaFoldDB" id="A0A1F4XFK3"/>
<evidence type="ECO:0000256" key="4">
    <source>
        <dbReference type="ARBA" id="ARBA00022679"/>
    </source>
</evidence>
<dbReference type="Gene3D" id="3.20.20.140">
    <property type="entry name" value="Metal-dependent hydrolases"/>
    <property type="match status" value="1"/>
</dbReference>
<dbReference type="InterPro" id="IPR011708">
    <property type="entry name" value="DNA_pol3_alpha_NTPase_dom"/>
</dbReference>
<keyword evidence="6" id="KW-0235">DNA replication</keyword>
<dbReference type="Pfam" id="PF14579">
    <property type="entry name" value="HHH_6"/>
    <property type="match status" value="1"/>
</dbReference>
<keyword evidence="4" id="KW-0808">Transferase</keyword>
<dbReference type="Pfam" id="PF02811">
    <property type="entry name" value="PHP"/>
    <property type="match status" value="1"/>
</dbReference>
<name>A0A1F4XFK3_9BACT</name>
<dbReference type="CDD" id="cd04485">
    <property type="entry name" value="DnaE_OBF"/>
    <property type="match status" value="1"/>
</dbReference>
<dbReference type="Proteomes" id="UP000176185">
    <property type="component" value="Unassembled WGS sequence"/>
</dbReference>
<evidence type="ECO:0000256" key="8">
    <source>
        <dbReference type="ARBA" id="ARBA00049244"/>
    </source>
</evidence>
<dbReference type="EMBL" id="MEWX01000023">
    <property type="protein sequence ID" value="OGC80430.1"/>
    <property type="molecule type" value="Genomic_DNA"/>
</dbReference>
<evidence type="ECO:0000256" key="7">
    <source>
        <dbReference type="ARBA" id="ARBA00022932"/>
    </source>
</evidence>
<sequence>MSAKFVPLHVHSHYSLLKALPKIPDLVARAKEEGCEALALTDLGNLYGAIEFYKECKKRGIKPLIGLDADLGEGKRILLYAENKEGYQNLLLLVTKSNLESPGSPIITKKMLKEHSQGLITLDPKSQEVALPEIYYLSTEDRRAWETLRAIEDGVADQGGIDDEDIDYSFPTGSHMSSRFTGAQIKKTLEIAERVNLDLELGSWVFPEFPLRKGATYDAEMRTLVERGLATRQMKETAEVRERIEYELDIIAGKGFAPYFLVVGDLMRYAHENGILTTIRGSVAGSLTTYLLGITTVNPLEYKLPFERFLNAERPSPPDIDMDFADNRRDEMIGYARATYGEDRVAQIGTFGTMLARGVVRDVARALGYPYGLGDRIAKEIPFGSQGFPMTLERALKDNPELEKIYKTEADAKEIIDLGRKIEGSARHISVHAAGVVITPQPLQNYVPLQKDPKGGKIITQYDMYSIENVGLLKFDFLGIRNLAILAHAVELVETTRGKKIDIENVRVDDTKTFEMLARGETEGVFQLNGSGMTRYLKELRPTTIHDINAMVALFRPGPMESIPAYIERKHNPARIQYLDPRMKEILERSHGVITYQDDVLLIAVKIAGYSWLEADSLRKAMGKKIPSVMEAEREKFIAGTIKNGLSKEKAERLWKLIEPFAAYGFNKAHAASYGYVAYQTAYMKANFPVEYMASVLTAEAGDIETIGTMVSECKRMNIPVLPPDVNESFGDFTAVLGVGSERTQKAAALAGNAQRDAIRFGLYSIKNFGRVTADTIIAERKSGGKFISLSDFLRRVKDQNLNKKGLESLIKCGALDSLGERGHMCNAIELLLTYHRDSTRESSHDSLFVGLGNTAHDLRLPKSEPAPLEQKLLWEKELLGLYVSGHPLERFKEKLSKRTMTIKELREKMAPGMQTVAAGIIEDIRMVLTRTGDQMAFIKLTDFDGTIEAVVFPKNFAEHKQILKQDSCIALKGRLSNRNGELSLVAEQLKAL</sequence>
<dbReference type="GO" id="GO:0003887">
    <property type="term" value="F:DNA-directed DNA polymerase activity"/>
    <property type="evidence" value="ECO:0007669"/>
    <property type="project" value="UniProtKB-KW"/>
</dbReference>
<dbReference type="Pfam" id="PF01336">
    <property type="entry name" value="tRNA_anti-codon"/>
    <property type="match status" value="1"/>
</dbReference>
<dbReference type="Gene3D" id="1.10.10.1600">
    <property type="entry name" value="Bacterial DNA polymerase III alpha subunit, thumb domain"/>
    <property type="match status" value="1"/>
</dbReference>
<dbReference type="SMART" id="SM00481">
    <property type="entry name" value="POLIIIAc"/>
    <property type="match status" value="1"/>
</dbReference>
<comment type="caution">
    <text evidence="10">The sequence shown here is derived from an EMBL/GenBank/DDBJ whole genome shotgun (WGS) entry which is preliminary data.</text>
</comment>
<dbReference type="GO" id="GO:0008408">
    <property type="term" value="F:3'-5' exonuclease activity"/>
    <property type="evidence" value="ECO:0007669"/>
    <property type="project" value="InterPro"/>
</dbReference>
<dbReference type="GO" id="GO:0006260">
    <property type="term" value="P:DNA replication"/>
    <property type="evidence" value="ECO:0007669"/>
    <property type="project" value="UniProtKB-KW"/>
</dbReference>
<comment type="subcellular location">
    <subcellularLocation>
        <location evidence="1">Cytoplasm</location>
    </subcellularLocation>
</comment>
<proteinExistence type="predicted"/>
<evidence type="ECO:0000256" key="3">
    <source>
        <dbReference type="ARBA" id="ARBA00019114"/>
    </source>
</evidence>
<dbReference type="GO" id="GO:0003676">
    <property type="term" value="F:nucleic acid binding"/>
    <property type="evidence" value="ECO:0007669"/>
    <property type="project" value="InterPro"/>
</dbReference>
<evidence type="ECO:0000256" key="6">
    <source>
        <dbReference type="ARBA" id="ARBA00022705"/>
    </source>
</evidence>
<keyword evidence="5" id="KW-0548">Nucleotidyltransferase</keyword>
<dbReference type="SUPFAM" id="SSF89550">
    <property type="entry name" value="PHP domain-like"/>
    <property type="match status" value="1"/>
</dbReference>
<dbReference type="GO" id="GO:0005737">
    <property type="term" value="C:cytoplasm"/>
    <property type="evidence" value="ECO:0007669"/>
    <property type="project" value="UniProtKB-SubCell"/>
</dbReference>
<dbReference type="NCBIfam" id="TIGR00594">
    <property type="entry name" value="polc"/>
    <property type="match status" value="1"/>
</dbReference>
<keyword evidence="7" id="KW-0239">DNA-directed DNA polymerase</keyword>
<dbReference type="InterPro" id="IPR004365">
    <property type="entry name" value="NA-bd_OB_tRNA"/>
</dbReference>
<dbReference type="Gene3D" id="1.10.150.870">
    <property type="match status" value="1"/>
</dbReference>
<feature type="domain" description="Polymerase/histidinol phosphatase N-terminal" evidence="9">
    <location>
        <begin position="6"/>
        <end position="73"/>
    </location>
</feature>
<accession>A0A1F4XFK3</accession>
<dbReference type="Pfam" id="PF17657">
    <property type="entry name" value="DNA_pol3_finger"/>
    <property type="match status" value="1"/>
</dbReference>
<dbReference type="EC" id="2.7.7.7" evidence="2"/>
<protein>
    <recommendedName>
        <fullName evidence="3">DNA polymerase III subunit alpha</fullName>
        <ecNumber evidence="2">2.7.7.7</ecNumber>
    </recommendedName>
</protein>
<evidence type="ECO:0000313" key="11">
    <source>
        <dbReference type="Proteomes" id="UP000176185"/>
    </source>
</evidence>
<dbReference type="InterPro" id="IPR016195">
    <property type="entry name" value="Pol/histidinol_Pase-like"/>
</dbReference>
<dbReference type="PANTHER" id="PTHR32294">
    <property type="entry name" value="DNA POLYMERASE III SUBUNIT ALPHA"/>
    <property type="match status" value="1"/>
</dbReference>
<dbReference type="InterPro" id="IPR041931">
    <property type="entry name" value="DNA_pol3_alpha_thumb_dom"/>
</dbReference>
<dbReference type="InterPro" id="IPR012340">
    <property type="entry name" value="NA-bd_OB-fold"/>
</dbReference>
<dbReference type="InterPro" id="IPR004013">
    <property type="entry name" value="PHP_dom"/>
</dbReference>
<evidence type="ECO:0000256" key="1">
    <source>
        <dbReference type="ARBA" id="ARBA00004496"/>
    </source>
</evidence>
<comment type="catalytic activity">
    <reaction evidence="8">
        <text>DNA(n) + a 2'-deoxyribonucleoside 5'-triphosphate = DNA(n+1) + diphosphate</text>
        <dbReference type="Rhea" id="RHEA:22508"/>
        <dbReference type="Rhea" id="RHEA-COMP:17339"/>
        <dbReference type="Rhea" id="RHEA-COMP:17340"/>
        <dbReference type="ChEBI" id="CHEBI:33019"/>
        <dbReference type="ChEBI" id="CHEBI:61560"/>
        <dbReference type="ChEBI" id="CHEBI:173112"/>
        <dbReference type="EC" id="2.7.7.7"/>
    </reaction>
</comment>
<dbReference type="InterPro" id="IPR029460">
    <property type="entry name" value="DNAPol_HHH"/>
</dbReference>
<organism evidence="10 11">
    <name type="scientific">Candidatus Adlerbacteria bacterium RIFCSPLOWO2_01_FULL_51_16</name>
    <dbReference type="NCBI Taxonomy" id="1797243"/>
    <lineage>
        <taxon>Bacteria</taxon>
        <taxon>Candidatus Adleribacteriota</taxon>
    </lineage>
</organism>
<dbReference type="PANTHER" id="PTHR32294:SF0">
    <property type="entry name" value="DNA POLYMERASE III SUBUNIT ALPHA"/>
    <property type="match status" value="1"/>
</dbReference>